<dbReference type="HOGENOM" id="CLU_1401518_0_0_5"/>
<organism evidence="2 3">
    <name type="scientific">Rhodopseudomonas palustris (strain BisB5)</name>
    <dbReference type="NCBI Taxonomy" id="316057"/>
    <lineage>
        <taxon>Bacteria</taxon>
        <taxon>Pseudomonadati</taxon>
        <taxon>Pseudomonadota</taxon>
        <taxon>Alphaproteobacteria</taxon>
        <taxon>Hyphomicrobiales</taxon>
        <taxon>Nitrobacteraceae</taxon>
        <taxon>Rhodopseudomonas</taxon>
    </lineage>
</organism>
<protein>
    <submittedName>
        <fullName evidence="2">Uncharacterized protein</fullName>
    </submittedName>
</protein>
<dbReference type="EMBL" id="CP000283">
    <property type="protein sequence ID" value="ABE37895.1"/>
    <property type="molecule type" value="Genomic_DNA"/>
</dbReference>
<evidence type="ECO:0000256" key="1">
    <source>
        <dbReference type="SAM" id="MobiDB-lite"/>
    </source>
</evidence>
<dbReference type="BioCyc" id="RPAL316057:RPD_RS03365-MONOMER"/>
<gene>
    <name evidence="2" type="ordered locus">RPD_0657</name>
</gene>
<feature type="region of interest" description="Disordered" evidence="1">
    <location>
        <begin position="110"/>
        <end position="133"/>
    </location>
</feature>
<evidence type="ECO:0000313" key="3">
    <source>
        <dbReference type="Proteomes" id="UP000001818"/>
    </source>
</evidence>
<reference evidence="2 3" key="1">
    <citation type="submission" date="2006-03" db="EMBL/GenBank/DDBJ databases">
        <title>Complete sequence of Rhodopseudomonas palustris BisB5.</title>
        <authorList>
            <consortium name="US DOE Joint Genome Institute"/>
            <person name="Copeland A."/>
            <person name="Lucas S."/>
            <person name="Lapidus A."/>
            <person name="Barry K."/>
            <person name="Detter J.C."/>
            <person name="Glavina del Rio T."/>
            <person name="Hammon N."/>
            <person name="Israni S."/>
            <person name="Dalin E."/>
            <person name="Tice H."/>
            <person name="Pitluck S."/>
            <person name="Chain P."/>
            <person name="Malfatti S."/>
            <person name="Shin M."/>
            <person name="Vergez L."/>
            <person name="Schmutz J."/>
            <person name="Larimer F."/>
            <person name="Land M."/>
            <person name="Hauser L."/>
            <person name="Pelletier D.A."/>
            <person name="Kyrpides N."/>
            <person name="Lykidis A."/>
            <person name="Oda Y."/>
            <person name="Harwood C.S."/>
            <person name="Richardson P."/>
        </authorList>
    </citation>
    <scope>NUCLEOTIDE SEQUENCE [LARGE SCALE GENOMIC DNA]</scope>
    <source>
        <strain evidence="2 3">BisB5</strain>
    </source>
</reference>
<name>Q13DE4_RHOPS</name>
<accession>Q13DE4</accession>
<dbReference type="Proteomes" id="UP000001818">
    <property type="component" value="Chromosome"/>
</dbReference>
<dbReference type="AlphaFoldDB" id="Q13DE4"/>
<dbReference type="KEGG" id="rpd:RPD_0657"/>
<sequence>MGNAADEGDGGDLTRNDSYRFYLITRDAAWSERDGKRHREHGGLIHGRQALRYLGRPFGALVNVITRAKVRRLARELELRGVCYDQPSHSRVTAVSIASMIETIDKVGAAPRQPQPQPQPKAPAADTPPRRAPVAAMVRRAIKSVATFLFPEWGQRASKYQPERHYMRGPGPKWREKQGQYAVVARSSSRSQHH</sequence>
<feature type="compositionally biased region" description="Low complexity" evidence="1">
    <location>
        <begin position="122"/>
        <end position="133"/>
    </location>
</feature>
<evidence type="ECO:0000313" key="2">
    <source>
        <dbReference type="EMBL" id="ABE37895.1"/>
    </source>
</evidence>
<proteinExistence type="predicted"/>
<feature type="region of interest" description="Disordered" evidence="1">
    <location>
        <begin position="159"/>
        <end position="194"/>
    </location>
</feature>